<comment type="function">
    <text evidence="10">Acts as a component of the essential kinetochore-associated NDC80 complex, which is required for chromosome segregation and spindle checkpoint activity.</text>
</comment>
<dbReference type="Proteomes" id="UP001186944">
    <property type="component" value="Unassembled WGS sequence"/>
</dbReference>
<comment type="caution">
    <text evidence="12">The sequence shown here is derived from an EMBL/GenBank/DDBJ whole genome shotgun (WGS) entry which is preliminary data.</text>
</comment>
<evidence type="ECO:0000256" key="5">
    <source>
        <dbReference type="ARBA" id="ARBA00022838"/>
    </source>
</evidence>
<protein>
    <recommendedName>
        <fullName evidence="10">Kinetochore protein NDC80</fullName>
    </recommendedName>
</protein>
<dbReference type="Pfam" id="PF03801">
    <property type="entry name" value="Ndc80_HEC"/>
    <property type="match status" value="1"/>
</dbReference>
<keyword evidence="5 10" id="KW-0995">Kinetochore</keyword>
<keyword evidence="7 10" id="KW-0539">Nucleus</keyword>
<evidence type="ECO:0000256" key="7">
    <source>
        <dbReference type="ARBA" id="ARBA00023242"/>
    </source>
</evidence>
<evidence type="ECO:0000256" key="2">
    <source>
        <dbReference type="ARBA" id="ARBA00022454"/>
    </source>
</evidence>
<proteinExistence type="inferred from homology"/>
<gene>
    <name evidence="12" type="ORF">FSP39_023776</name>
</gene>
<reference evidence="12" key="1">
    <citation type="submission" date="2019-08" db="EMBL/GenBank/DDBJ databases">
        <title>The improved chromosome-level genome for the pearl oyster Pinctada fucata martensii using PacBio sequencing and Hi-C.</title>
        <authorList>
            <person name="Zheng Z."/>
        </authorList>
    </citation>
    <scope>NUCLEOTIDE SEQUENCE</scope>
    <source>
        <strain evidence="12">ZZ-2019</strain>
        <tissue evidence="12">Adductor muscle</tissue>
    </source>
</reference>
<dbReference type="GO" id="GO:0005634">
    <property type="term" value="C:nucleus"/>
    <property type="evidence" value="ECO:0007669"/>
    <property type="project" value="UniProtKB-SubCell"/>
</dbReference>
<feature type="non-terminal residue" evidence="12">
    <location>
        <position position="1"/>
    </location>
</feature>
<evidence type="ECO:0000256" key="6">
    <source>
        <dbReference type="ARBA" id="ARBA00023054"/>
    </source>
</evidence>
<keyword evidence="4 10" id="KW-0498">Mitosis</keyword>
<keyword evidence="3 10" id="KW-0132">Cell division</keyword>
<dbReference type="EMBL" id="VSWD01000007">
    <property type="protein sequence ID" value="KAK3098855.1"/>
    <property type="molecule type" value="Genomic_DNA"/>
</dbReference>
<dbReference type="PANTHER" id="PTHR10643:SF2">
    <property type="entry name" value="KINETOCHORE PROTEIN NDC80 HOMOLOG"/>
    <property type="match status" value="1"/>
</dbReference>
<keyword evidence="6" id="KW-0175">Coiled coil</keyword>
<accession>A0AA88Y5F2</accession>
<evidence type="ECO:0000259" key="11">
    <source>
        <dbReference type="Pfam" id="PF03801"/>
    </source>
</evidence>
<comment type="subunit">
    <text evidence="10">Component of the NDC80 complex.</text>
</comment>
<dbReference type="GO" id="GO:0031262">
    <property type="term" value="C:Ndc80 complex"/>
    <property type="evidence" value="ECO:0007669"/>
    <property type="project" value="UniProtKB-UniRule"/>
</dbReference>
<dbReference type="Gene3D" id="1.10.418.30">
    <property type="entry name" value="Ncd80 complex, Ncd80 subunit"/>
    <property type="match status" value="1"/>
</dbReference>
<name>A0AA88Y5F2_PINIB</name>
<evidence type="ECO:0000256" key="3">
    <source>
        <dbReference type="ARBA" id="ARBA00022618"/>
    </source>
</evidence>
<evidence type="ECO:0000256" key="4">
    <source>
        <dbReference type="ARBA" id="ARBA00022776"/>
    </source>
</evidence>
<evidence type="ECO:0000256" key="10">
    <source>
        <dbReference type="RuleBase" id="RU368072"/>
    </source>
</evidence>
<evidence type="ECO:0000256" key="9">
    <source>
        <dbReference type="ARBA" id="ARBA00023328"/>
    </source>
</evidence>
<dbReference type="AlphaFoldDB" id="A0AA88Y5F2"/>
<evidence type="ECO:0000313" key="13">
    <source>
        <dbReference type="Proteomes" id="UP001186944"/>
    </source>
</evidence>
<sequence>FLTEHGYSHQITPKILASPTTKDFLKIFEFIYGQFEPKFKLGKKPEEDVPVLLKSLRYPFLISKSSIFAVGTSHTWPSVLAALDWMVNLIQVYLWK</sequence>
<evidence type="ECO:0000313" key="12">
    <source>
        <dbReference type="EMBL" id="KAK3098855.1"/>
    </source>
</evidence>
<evidence type="ECO:0000256" key="8">
    <source>
        <dbReference type="ARBA" id="ARBA00023306"/>
    </source>
</evidence>
<keyword evidence="9 10" id="KW-0137">Centromere</keyword>
<evidence type="ECO:0000256" key="1">
    <source>
        <dbReference type="ARBA" id="ARBA00007050"/>
    </source>
</evidence>
<dbReference type="GO" id="GO:0051301">
    <property type="term" value="P:cell division"/>
    <property type="evidence" value="ECO:0007669"/>
    <property type="project" value="UniProtKB-UniRule"/>
</dbReference>
<dbReference type="InterPro" id="IPR005550">
    <property type="entry name" value="Kinetochore_Ndc80"/>
</dbReference>
<keyword evidence="13" id="KW-1185">Reference proteome</keyword>
<dbReference type="PANTHER" id="PTHR10643">
    <property type="entry name" value="KINETOCHORE PROTEIN NDC80"/>
    <property type="match status" value="1"/>
</dbReference>
<comment type="subcellular location">
    <subcellularLocation>
        <location evidence="10">Chromosome</location>
        <location evidence="10">Centromere</location>
        <location evidence="10">Kinetochore</location>
    </subcellularLocation>
    <subcellularLocation>
        <location evidence="10">Nucleus</location>
    </subcellularLocation>
</comment>
<dbReference type="InterPro" id="IPR055260">
    <property type="entry name" value="Ndc80_CH"/>
</dbReference>
<dbReference type="GO" id="GO:0051315">
    <property type="term" value="P:attachment of mitotic spindle microtubules to kinetochore"/>
    <property type="evidence" value="ECO:0007669"/>
    <property type="project" value="UniProtKB-UniRule"/>
</dbReference>
<keyword evidence="2 10" id="KW-0158">Chromosome</keyword>
<feature type="domain" description="Kinetochore protein Ndc80 CH" evidence="11">
    <location>
        <begin position="1"/>
        <end position="92"/>
    </location>
</feature>
<dbReference type="InterPro" id="IPR038273">
    <property type="entry name" value="Ndc80_sf"/>
</dbReference>
<keyword evidence="8 10" id="KW-0131">Cell cycle</keyword>
<comment type="similarity">
    <text evidence="1 10">Belongs to the NDC80/HEC1 family.</text>
</comment>
<organism evidence="12 13">
    <name type="scientific">Pinctada imbricata</name>
    <name type="common">Atlantic pearl-oyster</name>
    <name type="synonym">Pinctada martensii</name>
    <dbReference type="NCBI Taxonomy" id="66713"/>
    <lineage>
        <taxon>Eukaryota</taxon>
        <taxon>Metazoa</taxon>
        <taxon>Spiralia</taxon>
        <taxon>Lophotrochozoa</taxon>
        <taxon>Mollusca</taxon>
        <taxon>Bivalvia</taxon>
        <taxon>Autobranchia</taxon>
        <taxon>Pteriomorphia</taxon>
        <taxon>Pterioida</taxon>
        <taxon>Pterioidea</taxon>
        <taxon>Pteriidae</taxon>
        <taxon>Pinctada</taxon>
    </lineage>
</organism>